<evidence type="ECO:0000256" key="1">
    <source>
        <dbReference type="SAM" id="Coils"/>
    </source>
</evidence>
<protein>
    <submittedName>
        <fullName evidence="3">Uncharacterized protein</fullName>
    </submittedName>
</protein>
<comment type="caution">
    <text evidence="3">The sequence shown here is derived from an EMBL/GenBank/DDBJ whole genome shotgun (WGS) entry which is preliminary data.</text>
</comment>
<keyword evidence="1" id="KW-0175">Coiled coil</keyword>
<feature type="coiled-coil region" evidence="1">
    <location>
        <begin position="234"/>
        <end position="261"/>
    </location>
</feature>
<keyword evidence="4" id="KW-1185">Reference proteome</keyword>
<sequence>MSELLDRDLARTEKTREEKIKAIEKFVEEYLEKKRTIVKETRKLQVVADGIEPVRLAIYVGTALGFSGLAGMLTVIQGAPHAAASIGAGIAAGGAAVLVGGTAAMARLIRKIETMSEKVATGIQDITESASCITESILTLDPYPRSQVYSDLALKRAREAHTRAIKRKREYENELASREIDLLEYYEELARRERDIRGIIEEGLAIQEIDLRIRENVEELARKQEIELGTQKCQEKLARRREQYLTTLRQYKEELENREMKQYVFGVEEALYQGRVAETRILEFAEWTESVLKVVDKIYFEIKYFAKTLW</sequence>
<dbReference type="EMBL" id="JAHFZB010000033">
    <property type="protein sequence ID" value="KAK6471018.1"/>
    <property type="molecule type" value="Genomic_DNA"/>
</dbReference>
<name>A0ABR0YEQ2_HUSHU</name>
<dbReference type="Proteomes" id="UP001369086">
    <property type="component" value="Unassembled WGS sequence"/>
</dbReference>
<evidence type="ECO:0000313" key="4">
    <source>
        <dbReference type="Proteomes" id="UP001369086"/>
    </source>
</evidence>
<keyword evidence="2" id="KW-0812">Transmembrane</keyword>
<feature type="transmembrane region" description="Helical" evidence="2">
    <location>
        <begin position="56"/>
        <end position="76"/>
    </location>
</feature>
<evidence type="ECO:0000256" key="2">
    <source>
        <dbReference type="SAM" id="Phobius"/>
    </source>
</evidence>
<feature type="transmembrane region" description="Helical" evidence="2">
    <location>
        <begin position="82"/>
        <end position="106"/>
    </location>
</feature>
<keyword evidence="2" id="KW-0472">Membrane</keyword>
<reference evidence="3 4" key="1">
    <citation type="submission" date="2021-05" db="EMBL/GenBank/DDBJ databases">
        <authorList>
            <person name="Zahm M."/>
            <person name="Klopp C."/>
            <person name="Cabau C."/>
            <person name="Kuhl H."/>
            <person name="Suciu R."/>
            <person name="Ciorpac M."/>
            <person name="Holostenco D."/>
            <person name="Gessner J."/>
            <person name="Wuertz S."/>
            <person name="Hohne C."/>
            <person name="Stock M."/>
            <person name="Gislard M."/>
            <person name="Lluch J."/>
            <person name="Milhes M."/>
            <person name="Lampietro C."/>
            <person name="Lopez Roques C."/>
            <person name="Donnadieu C."/>
            <person name="Du K."/>
            <person name="Schartl M."/>
            <person name="Guiguen Y."/>
        </authorList>
    </citation>
    <scope>NUCLEOTIDE SEQUENCE [LARGE SCALE GENOMIC DNA]</scope>
    <source>
        <strain evidence="3">Hh-F2</strain>
        <tissue evidence="3">Blood</tissue>
    </source>
</reference>
<gene>
    <name evidence="3" type="ORF">HHUSO_G29927</name>
</gene>
<proteinExistence type="predicted"/>
<accession>A0ABR0YEQ2</accession>
<evidence type="ECO:0000313" key="3">
    <source>
        <dbReference type="EMBL" id="KAK6471018.1"/>
    </source>
</evidence>
<organism evidence="3 4">
    <name type="scientific">Huso huso</name>
    <name type="common">Beluga</name>
    <name type="synonym">Acipenser huso</name>
    <dbReference type="NCBI Taxonomy" id="61971"/>
    <lineage>
        <taxon>Eukaryota</taxon>
        <taxon>Metazoa</taxon>
        <taxon>Chordata</taxon>
        <taxon>Craniata</taxon>
        <taxon>Vertebrata</taxon>
        <taxon>Euteleostomi</taxon>
        <taxon>Actinopterygii</taxon>
        <taxon>Chondrostei</taxon>
        <taxon>Acipenseriformes</taxon>
        <taxon>Acipenseridae</taxon>
        <taxon>Huso</taxon>
    </lineage>
</organism>
<keyword evidence="2" id="KW-1133">Transmembrane helix</keyword>
<feature type="coiled-coil region" evidence="1">
    <location>
        <begin position="154"/>
        <end position="188"/>
    </location>
</feature>